<reference evidence="1 2" key="1">
    <citation type="journal article" date="2013" name="Science">
        <title>Pandoraviruses: amoeba viruses with genomes up to 2.5 Mb reaching that of parasitic eukaryotes.</title>
        <authorList>
            <person name="Philippe N."/>
            <person name="Legendre M."/>
            <person name="Doutre G."/>
            <person name="Coute Y."/>
            <person name="Poirot O."/>
            <person name="Lescot M."/>
            <person name="Arslan D."/>
            <person name="Seltzer V."/>
            <person name="Bertaux L."/>
            <person name="Bruley C."/>
            <person name="Garin J."/>
            <person name="Claverie J.M."/>
            <person name="Abergel C."/>
        </authorList>
    </citation>
    <scope>NUCLEOTIDE SEQUENCE [LARGE SCALE GENOMIC DNA]</scope>
</reference>
<dbReference type="EMBL" id="KC977571">
    <property type="protein sequence ID" value="AGO84140.1"/>
    <property type="molecule type" value="Genomic_DNA"/>
</dbReference>
<name>S4W1W0_9VIRU</name>
<evidence type="ECO:0000313" key="1">
    <source>
        <dbReference type="EMBL" id="AGO84140.1"/>
    </source>
</evidence>
<protein>
    <submittedName>
        <fullName evidence="1">Uncharacterized protein</fullName>
    </submittedName>
</protein>
<sequence length="86" mass="9225">MGGRARLALRTRASLSFPLGGDPLGACARASRPCTHASTRDCLARPGHNNAIVSISLALGLWLASSPASPPLQLLSFFLFLFFYFF</sequence>
<proteinExistence type="predicted"/>
<dbReference type="Proteomes" id="UP000204584">
    <property type="component" value="Segment"/>
</dbReference>
<dbReference type="RefSeq" id="YP_008437209.1">
    <property type="nucleotide sequence ID" value="NC_022098.1"/>
</dbReference>
<dbReference type="GeneID" id="16605927"/>
<keyword evidence="2" id="KW-1185">Reference proteome</keyword>
<organism evidence="1 2">
    <name type="scientific">Pandoravirus salinus</name>
    <dbReference type="NCBI Taxonomy" id="1349410"/>
    <lineage>
        <taxon>Viruses</taxon>
        <taxon>Pandoravirus</taxon>
    </lineage>
</organism>
<evidence type="ECO:0000313" key="2">
    <source>
        <dbReference type="Proteomes" id="UP000204584"/>
    </source>
</evidence>
<dbReference type="KEGG" id="vg:16605927"/>
<gene>
    <name evidence="1" type="ORF">psal_cds_418</name>
</gene>
<accession>S4W1W0</accession>